<dbReference type="PaxDb" id="4081-Solyc03g120580.2.1"/>
<proteinExistence type="predicted"/>
<keyword evidence="2" id="KW-1185">Reference proteome</keyword>
<sequence length="40" mass="4804">MVKWCVQLFFLTLAEFRRKQAEELKPALSLSLIRQRQLLV</sequence>
<accession>A0A3Q7FTJ6</accession>
<dbReference type="AlphaFoldDB" id="A0A3Q7FTJ6"/>
<dbReference type="InParanoid" id="A0A3Q7FTJ6"/>
<name>A0A3Q7FTJ6_SOLLC</name>
<protein>
    <submittedName>
        <fullName evidence="1">Uncharacterized protein</fullName>
    </submittedName>
</protein>
<evidence type="ECO:0000313" key="1">
    <source>
        <dbReference type="EnsemblPlants" id="Solyc03g120580.3.1"/>
    </source>
</evidence>
<dbReference type="Proteomes" id="UP000004994">
    <property type="component" value="Chromosome 3"/>
</dbReference>
<evidence type="ECO:0000313" key="2">
    <source>
        <dbReference type="Proteomes" id="UP000004994"/>
    </source>
</evidence>
<dbReference type="EnsemblPlants" id="Solyc03g120580.3.1">
    <property type="protein sequence ID" value="Solyc03g120580.3.1"/>
    <property type="gene ID" value="Solyc03g120580.3"/>
</dbReference>
<reference evidence="1" key="1">
    <citation type="journal article" date="2012" name="Nature">
        <title>The tomato genome sequence provides insights into fleshy fruit evolution.</title>
        <authorList>
            <consortium name="Tomato Genome Consortium"/>
        </authorList>
    </citation>
    <scope>NUCLEOTIDE SEQUENCE [LARGE SCALE GENOMIC DNA]</scope>
    <source>
        <strain evidence="1">cv. Heinz 1706</strain>
    </source>
</reference>
<organism evidence="1">
    <name type="scientific">Solanum lycopersicum</name>
    <name type="common">Tomato</name>
    <name type="synonym">Lycopersicon esculentum</name>
    <dbReference type="NCBI Taxonomy" id="4081"/>
    <lineage>
        <taxon>Eukaryota</taxon>
        <taxon>Viridiplantae</taxon>
        <taxon>Streptophyta</taxon>
        <taxon>Embryophyta</taxon>
        <taxon>Tracheophyta</taxon>
        <taxon>Spermatophyta</taxon>
        <taxon>Magnoliopsida</taxon>
        <taxon>eudicotyledons</taxon>
        <taxon>Gunneridae</taxon>
        <taxon>Pentapetalae</taxon>
        <taxon>asterids</taxon>
        <taxon>lamiids</taxon>
        <taxon>Solanales</taxon>
        <taxon>Solanaceae</taxon>
        <taxon>Solanoideae</taxon>
        <taxon>Solaneae</taxon>
        <taxon>Solanum</taxon>
        <taxon>Solanum subgen. Lycopersicon</taxon>
    </lineage>
</organism>
<dbReference type="Gramene" id="Solyc03g120580.3.1">
    <property type="protein sequence ID" value="Solyc03g120580.3.1"/>
    <property type="gene ID" value="Solyc03g120580.3"/>
</dbReference>
<reference evidence="1" key="2">
    <citation type="submission" date="2019-01" db="UniProtKB">
        <authorList>
            <consortium name="EnsemblPlants"/>
        </authorList>
    </citation>
    <scope>IDENTIFICATION</scope>
    <source>
        <strain evidence="1">cv. Heinz 1706</strain>
    </source>
</reference>